<dbReference type="GO" id="GO:0003924">
    <property type="term" value="F:GTPase activity"/>
    <property type="evidence" value="ECO:0007669"/>
    <property type="project" value="UniProtKB-UniRule"/>
</dbReference>
<evidence type="ECO:0000313" key="11">
    <source>
        <dbReference type="RefSeq" id="XP_012372973.1"/>
    </source>
</evidence>
<dbReference type="GO" id="GO:0005737">
    <property type="term" value="C:cytoplasm"/>
    <property type="evidence" value="ECO:0007669"/>
    <property type="project" value="TreeGrafter"/>
</dbReference>
<organism evidence="10 11">
    <name type="scientific">Octodon degus</name>
    <name type="common">Degu</name>
    <name type="synonym">Sciurus degus</name>
    <dbReference type="NCBI Taxonomy" id="10160"/>
    <lineage>
        <taxon>Eukaryota</taxon>
        <taxon>Metazoa</taxon>
        <taxon>Chordata</taxon>
        <taxon>Craniata</taxon>
        <taxon>Vertebrata</taxon>
        <taxon>Euteleostomi</taxon>
        <taxon>Mammalia</taxon>
        <taxon>Eutheria</taxon>
        <taxon>Euarchontoglires</taxon>
        <taxon>Glires</taxon>
        <taxon>Rodentia</taxon>
        <taxon>Hystricomorpha</taxon>
        <taxon>Octodontidae</taxon>
        <taxon>Octodon</taxon>
    </lineage>
</organism>
<keyword evidence="5 9" id="KW-0460">Magnesium</keyword>
<dbReference type="RefSeq" id="XP_012372973.1">
    <property type="nucleotide sequence ID" value="XM_012517519.2"/>
</dbReference>
<dbReference type="GO" id="GO:0005525">
    <property type="term" value="F:GTP binding"/>
    <property type="evidence" value="ECO:0007669"/>
    <property type="project" value="UniProtKB-UniRule"/>
</dbReference>
<evidence type="ECO:0000256" key="8">
    <source>
        <dbReference type="PIRSR" id="PIRSR601019-1"/>
    </source>
</evidence>
<dbReference type="OrthoDB" id="5817230at2759"/>
<dbReference type="SUPFAM" id="SSF52540">
    <property type="entry name" value="P-loop containing nucleoside triphosphate hydrolases"/>
    <property type="match status" value="1"/>
</dbReference>
<feature type="binding site" evidence="8">
    <location>
        <begin position="36"/>
        <end position="39"/>
    </location>
    <ligand>
        <name>GTP</name>
        <dbReference type="ChEBI" id="CHEBI:37565"/>
    </ligand>
</feature>
<dbReference type="GO" id="GO:0005834">
    <property type="term" value="C:heterotrimeric G-protein complex"/>
    <property type="evidence" value="ECO:0007669"/>
    <property type="project" value="UniProtKB-UniRule"/>
</dbReference>
<dbReference type="GO" id="GO:0007606">
    <property type="term" value="P:sensory perception of chemical stimulus"/>
    <property type="evidence" value="ECO:0007669"/>
    <property type="project" value="TreeGrafter"/>
</dbReference>
<reference evidence="11" key="1">
    <citation type="submission" date="2025-08" db="UniProtKB">
        <authorList>
            <consortium name="RefSeq"/>
        </authorList>
    </citation>
    <scope>IDENTIFICATION</scope>
</reference>
<dbReference type="Gene3D" id="3.40.50.300">
    <property type="entry name" value="P-loop containing nucleotide triphosphate hydrolases"/>
    <property type="match status" value="1"/>
</dbReference>
<dbReference type="PROSITE" id="PS51882">
    <property type="entry name" value="G_ALPHA"/>
    <property type="match status" value="1"/>
</dbReference>
<dbReference type="InParanoid" id="A0A6P3VED2"/>
<evidence type="ECO:0000256" key="3">
    <source>
        <dbReference type="ARBA" id="ARBA00022723"/>
    </source>
</evidence>
<evidence type="ECO:0000256" key="5">
    <source>
        <dbReference type="ARBA" id="ARBA00022842"/>
    </source>
</evidence>
<keyword evidence="7 9" id="KW-0807">Transducer</keyword>
<dbReference type="Pfam" id="PF00503">
    <property type="entry name" value="G-alpha"/>
    <property type="match status" value="1"/>
</dbReference>
<evidence type="ECO:0000256" key="2">
    <source>
        <dbReference type="ARBA" id="ARBA00011356"/>
    </source>
</evidence>
<dbReference type="GO" id="GO:0046872">
    <property type="term" value="F:metal ion binding"/>
    <property type="evidence" value="ECO:0007669"/>
    <property type="project" value="UniProtKB-UniRule"/>
</dbReference>
<keyword evidence="4 8" id="KW-0547">Nucleotide-binding</keyword>
<sequence length="137" mass="15395">MALDIGGENCLMHGIQEQRVGDRRCPHPFCVLLFLNKQDLLAEKFLAGKSKIEEHFPEFAHYTTPEAAAPEPGEDPRATRAKYFIRDKFLNIVNAVGGEDRHCYPQFTCAMDSENIRGVFSECARLLQGTRGVSSCF</sequence>
<dbReference type="PANTHER" id="PTHR10218:SF212">
    <property type="entry name" value="G PROTEIN ALPHA S SUBUNIT"/>
    <property type="match status" value="1"/>
</dbReference>
<gene>
    <name evidence="11" type="primary">LOC105743915</name>
</gene>
<evidence type="ECO:0000313" key="10">
    <source>
        <dbReference type="Proteomes" id="UP000515203"/>
    </source>
</evidence>
<evidence type="ECO:0000256" key="4">
    <source>
        <dbReference type="ARBA" id="ARBA00022741"/>
    </source>
</evidence>
<keyword evidence="9" id="KW-1003">Cell membrane</keyword>
<proteinExistence type="inferred from homology"/>
<dbReference type="InterPro" id="IPR027417">
    <property type="entry name" value="P-loop_NTPase"/>
</dbReference>
<accession>A0A6P3VED2</accession>
<dbReference type="GeneID" id="105743915"/>
<evidence type="ECO:0000256" key="9">
    <source>
        <dbReference type="RuleBase" id="RU369121"/>
    </source>
</evidence>
<keyword evidence="10" id="KW-1185">Reference proteome</keyword>
<comment type="similarity">
    <text evidence="1 9">Belongs to the G-alpha family. G(s) subfamily.</text>
</comment>
<dbReference type="GO" id="GO:0007191">
    <property type="term" value="P:adenylate cyclase-activating dopamine receptor signaling pathway"/>
    <property type="evidence" value="ECO:0007669"/>
    <property type="project" value="TreeGrafter"/>
</dbReference>
<dbReference type="InterPro" id="IPR001019">
    <property type="entry name" value="Gprotein_alpha_su"/>
</dbReference>
<keyword evidence="3 9" id="KW-0479">Metal-binding</keyword>
<comment type="subunit">
    <text evidence="2 9">G proteins are composed of 3 units; alpha, beta and gamma. The alpha chain contains the guanine nucleotide binding site.</text>
</comment>
<evidence type="ECO:0000256" key="1">
    <source>
        <dbReference type="ARBA" id="ARBA00007172"/>
    </source>
</evidence>
<comment type="subcellular location">
    <subcellularLocation>
        <location evidence="9">Cell membrane</location>
    </subcellularLocation>
</comment>
<dbReference type="GO" id="GO:0001664">
    <property type="term" value="F:G protein-coupled receptor binding"/>
    <property type="evidence" value="ECO:0007669"/>
    <property type="project" value="TreeGrafter"/>
</dbReference>
<keyword evidence="6 8" id="KW-0342">GTP-binding</keyword>
<name>A0A6P3VED2_OCTDE</name>
<comment type="function">
    <text evidence="9">Guanine nucleotide-binding proteins (G proteins) function as transducers in numerous signaling pathways controlled by G protein-coupled receptors (GPCRs).</text>
</comment>
<dbReference type="PANTHER" id="PTHR10218">
    <property type="entry name" value="GTP-BINDING PROTEIN ALPHA SUBUNIT"/>
    <property type="match status" value="1"/>
</dbReference>
<evidence type="ECO:0000256" key="6">
    <source>
        <dbReference type="ARBA" id="ARBA00023134"/>
    </source>
</evidence>
<dbReference type="PRINTS" id="PR00443">
    <property type="entry name" value="GPROTEINAS"/>
</dbReference>
<dbReference type="FunFam" id="3.40.50.300:FF:006178">
    <property type="entry name" value="Guanine nucleotide-binding protein G(s) subunit alpha isoforms short"/>
    <property type="match status" value="1"/>
</dbReference>
<evidence type="ECO:0000256" key="7">
    <source>
        <dbReference type="ARBA" id="ARBA00023224"/>
    </source>
</evidence>
<dbReference type="AlphaFoldDB" id="A0A6P3VED2"/>
<dbReference type="Proteomes" id="UP000515203">
    <property type="component" value="Unplaced"/>
</dbReference>
<dbReference type="InterPro" id="IPR000367">
    <property type="entry name" value="Gprotein_alpha_S"/>
</dbReference>
<protein>
    <recommendedName>
        <fullName evidence="9">Guanine nucleotide-binding protein G(s) subunit alpha</fullName>
    </recommendedName>
    <alternativeName>
        <fullName evidence="9">Adenylate cyclase-stimulating G alpha protein</fullName>
    </alternativeName>
</protein>
<keyword evidence="9" id="KW-0472">Membrane</keyword>
<dbReference type="GO" id="GO:0031683">
    <property type="term" value="F:G-protein beta/gamma-subunit complex binding"/>
    <property type="evidence" value="ECO:0007669"/>
    <property type="project" value="UniProtKB-UniRule"/>
</dbReference>
<feature type="binding site" evidence="8">
    <location>
        <position position="110"/>
    </location>
    <ligand>
        <name>GTP</name>
        <dbReference type="ChEBI" id="CHEBI:37565"/>
    </ligand>
</feature>